<evidence type="ECO:0000313" key="2">
    <source>
        <dbReference type="Proteomes" id="UP001301731"/>
    </source>
</evidence>
<dbReference type="RefSeq" id="WP_318100736.1">
    <property type="nucleotide sequence ID" value="NZ_CP137573.1"/>
</dbReference>
<sequence length="53" mass="5733">MASRDRRQALVAHRNAAMRAAHVRGVDRETIARTIGLTSAHVGQALRGEPTAE</sequence>
<reference evidence="1 2" key="1">
    <citation type="submission" date="2023-10" db="EMBL/GenBank/DDBJ databases">
        <title>The genome sequence of Streptomyces sp. HUAS YS2.</title>
        <authorList>
            <person name="Mo P."/>
        </authorList>
    </citation>
    <scope>NUCLEOTIDE SEQUENCE [LARGE SCALE GENOMIC DNA]</scope>
    <source>
        <strain evidence="1 2">HUAS YS2</strain>
    </source>
</reference>
<organism evidence="1 2">
    <name type="scientific">Streptomyces solicathayae</name>
    <dbReference type="NCBI Taxonomy" id="3081768"/>
    <lineage>
        <taxon>Bacteria</taxon>
        <taxon>Bacillati</taxon>
        <taxon>Actinomycetota</taxon>
        <taxon>Actinomycetes</taxon>
        <taxon>Kitasatosporales</taxon>
        <taxon>Streptomycetaceae</taxon>
        <taxon>Streptomyces</taxon>
    </lineage>
</organism>
<protein>
    <submittedName>
        <fullName evidence="1">Uncharacterized protein</fullName>
    </submittedName>
</protein>
<evidence type="ECO:0000313" key="1">
    <source>
        <dbReference type="EMBL" id="WOX20295.1"/>
    </source>
</evidence>
<keyword evidence="2" id="KW-1185">Reference proteome</keyword>
<accession>A0ABZ0LM09</accession>
<name>A0ABZ0LM09_9ACTN</name>
<dbReference type="EMBL" id="CP137573">
    <property type="protein sequence ID" value="WOX20295.1"/>
    <property type="molecule type" value="Genomic_DNA"/>
</dbReference>
<proteinExistence type="predicted"/>
<dbReference type="Proteomes" id="UP001301731">
    <property type="component" value="Chromosome"/>
</dbReference>
<gene>
    <name evidence="1" type="ORF">R2D22_02375</name>
</gene>